<sequence>MKKISYIAFVLLTGWACTQKKAAEKQTTREQDSLHLEYAEGFKVHYDGNLKIIEVLHPFQGATTGYTYLLVPKGEDIPAYAQGMKVIRTPIASIACTSTTHIPLLDYIGETDKLTGFSTTDFISSEKMRARVDSGKVTELGIDKGINLERLAMLKPDMLMGYTMSSDYGQFKKIEELGVPVVINSEYLEKHPLGRAEWIKFVAVFFNKEKEADSIFQFVKKSYLEAKAIADKAQSQPSVLCGVVYGDAWFLPGGQNYASKILNDAHCKYLWSEDASNGYLELSFEAVYEKANQADLWIGTGSYTNLAEIKTADERYSRFKPFQQKQVYTYDARKGAKGGSEFMELGYLRPDIILRDLLKIAHPELLPDHTLYFHKRLE</sequence>
<gene>
    <name evidence="2" type="ORF">SAMN05660236_0161</name>
</gene>
<protein>
    <submittedName>
        <fullName evidence="2">Iron complex transport system substrate-binding protein</fullName>
    </submittedName>
</protein>
<dbReference type="InterPro" id="IPR002491">
    <property type="entry name" value="ABC_transptr_periplasmic_BD"/>
</dbReference>
<dbReference type="Pfam" id="PF01497">
    <property type="entry name" value="Peripla_BP_2"/>
    <property type="match status" value="1"/>
</dbReference>
<dbReference type="PANTHER" id="PTHR30535:SF34">
    <property type="entry name" value="MOLYBDATE-BINDING PROTEIN MOLA"/>
    <property type="match status" value="1"/>
</dbReference>
<dbReference type="EMBL" id="FUZU01000001">
    <property type="protein sequence ID" value="SKC40159.1"/>
    <property type="molecule type" value="Genomic_DNA"/>
</dbReference>
<dbReference type="SUPFAM" id="SSF53807">
    <property type="entry name" value="Helical backbone' metal receptor"/>
    <property type="match status" value="1"/>
</dbReference>
<name>A0A1T5IM04_9BACT</name>
<dbReference type="PANTHER" id="PTHR30535">
    <property type="entry name" value="VITAMIN B12-BINDING PROTEIN"/>
    <property type="match status" value="1"/>
</dbReference>
<organism evidence="2 3">
    <name type="scientific">Ohtaekwangia koreensis</name>
    <dbReference type="NCBI Taxonomy" id="688867"/>
    <lineage>
        <taxon>Bacteria</taxon>
        <taxon>Pseudomonadati</taxon>
        <taxon>Bacteroidota</taxon>
        <taxon>Cytophagia</taxon>
        <taxon>Cytophagales</taxon>
        <taxon>Fulvivirgaceae</taxon>
        <taxon>Ohtaekwangia</taxon>
    </lineage>
</organism>
<accession>A0A1T5IM04</accession>
<dbReference type="Proteomes" id="UP000190961">
    <property type="component" value="Unassembled WGS sequence"/>
</dbReference>
<dbReference type="OrthoDB" id="9812528at2"/>
<keyword evidence="3" id="KW-1185">Reference proteome</keyword>
<dbReference type="CDD" id="cd01141">
    <property type="entry name" value="TroA_d"/>
    <property type="match status" value="1"/>
</dbReference>
<evidence type="ECO:0000259" key="1">
    <source>
        <dbReference type="PROSITE" id="PS50983"/>
    </source>
</evidence>
<dbReference type="Gene3D" id="3.40.50.1980">
    <property type="entry name" value="Nitrogenase molybdenum iron protein domain"/>
    <property type="match status" value="2"/>
</dbReference>
<evidence type="ECO:0000313" key="3">
    <source>
        <dbReference type="Proteomes" id="UP000190961"/>
    </source>
</evidence>
<evidence type="ECO:0000313" key="2">
    <source>
        <dbReference type="EMBL" id="SKC40159.1"/>
    </source>
</evidence>
<dbReference type="PROSITE" id="PS50983">
    <property type="entry name" value="FE_B12_PBP"/>
    <property type="match status" value="1"/>
</dbReference>
<reference evidence="2 3" key="1">
    <citation type="submission" date="2017-02" db="EMBL/GenBank/DDBJ databases">
        <authorList>
            <person name="Peterson S.W."/>
        </authorList>
    </citation>
    <scope>NUCLEOTIDE SEQUENCE [LARGE SCALE GENOMIC DNA]</scope>
    <source>
        <strain evidence="2 3">DSM 25262</strain>
    </source>
</reference>
<dbReference type="AlphaFoldDB" id="A0A1T5IM04"/>
<dbReference type="RefSeq" id="WP_079684813.1">
    <property type="nucleotide sequence ID" value="NZ_FUZU01000001.1"/>
</dbReference>
<dbReference type="STRING" id="688867.SAMN05660236_0161"/>
<feature type="domain" description="Fe/B12 periplasmic-binding" evidence="1">
    <location>
        <begin position="93"/>
        <end position="365"/>
    </location>
</feature>
<dbReference type="GO" id="GO:0071281">
    <property type="term" value="P:cellular response to iron ion"/>
    <property type="evidence" value="ECO:0007669"/>
    <property type="project" value="TreeGrafter"/>
</dbReference>
<dbReference type="InterPro" id="IPR050902">
    <property type="entry name" value="ABC_Transporter_SBP"/>
</dbReference>
<proteinExistence type="predicted"/>